<dbReference type="AlphaFoldDB" id="A0A140DRW1"/>
<keyword evidence="1" id="KW-0472">Membrane</keyword>
<feature type="transmembrane region" description="Helical" evidence="1">
    <location>
        <begin position="252"/>
        <end position="272"/>
    </location>
</feature>
<feature type="transmembrane region" description="Helical" evidence="1">
    <location>
        <begin position="180"/>
        <end position="201"/>
    </location>
</feature>
<dbReference type="PATRIC" id="fig|1702221.3.peg.241"/>
<evidence type="ECO:0000313" key="5">
    <source>
        <dbReference type="Proteomes" id="UP000186758"/>
    </source>
</evidence>
<dbReference type="KEGG" id="fro:AALO17_02540"/>
<keyword evidence="4" id="KW-1185">Reference proteome</keyword>
<feature type="transmembrane region" description="Helical" evidence="1">
    <location>
        <begin position="221"/>
        <end position="245"/>
    </location>
</feature>
<sequence length="273" mass="29950">MTTKTSKKLERKQLMSVFWRSFGLEWDWNYERQMNIGYCYCMLPVIKKLYDDPAEQEAAMKRHLEFFNTTPQLATLILGITAAMEEQNANDPDFDTQSINDVKVSLMGPLAGIGDSFIWGTLRIIATGVGLSLATQGNILGPILFFLIFNIPAQGLRYYLMGAGYKLGSGFLATLQKSGWMEMLTYGASVLGLTVIGGMTAQNVAINVPLAIGAGEEATTIGDICNTIMPGILPLLFTFGIYYLLKFKNVKTTTLLVVFILIGFAGAFFGILG</sequence>
<dbReference type="EMBL" id="CP011391">
    <property type="protein sequence ID" value="AMK53388.1"/>
    <property type="molecule type" value="Genomic_DNA"/>
</dbReference>
<dbReference type="Proteomes" id="UP000186758">
    <property type="component" value="Unassembled WGS sequence"/>
</dbReference>
<evidence type="ECO:0000313" key="4">
    <source>
        <dbReference type="Proteomes" id="UP000069771"/>
    </source>
</evidence>
<dbReference type="InterPro" id="IPR050303">
    <property type="entry name" value="GatZ_KbaZ_carbometab"/>
</dbReference>
<dbReference type="EMBL" id="MPJZ01000050">
    <property type="protein sequence ID" value="OLU45447.1"/>
    <property type="molecule type" value="Genomic_DNA"/>
</dbReference>
<dbReference type="PANTHER" id="PTHR32502:SF23">
    <property type="entry name" value="TRANSPORT PROTEIN, PTS SYSTEM"/>
    <property type="match status" value="1"/>
</dbReference>
<dbReference type="OrthoDB" id="9795582at2"/>
<evidence type="ECO:0000256" key="1">
    <source>
        <dbReference type="SAM" id="Phobius"/>
    </source>
</evidence>
<dbReference type="InterPro" id="IPR004704">
    <property type="entry name" value="PTS_IID_man"/>
</dbReference>
<dbReference type="Pfam" id="PF03613">
    <property type="entry name" value="EIID-AGA"/>
    <property type="match status" value="1"/>
</dbReference>
<feature type="transmembrane region" description="Helical" evidence="1">
    <location>
        <begin position="139"/>
        <end position="160"/>
    </location>
</feature>
<dbReference type="PANTHER" id="PTHR32502">
    <property type="entry name" value="N-ACETYLGALACTOSAMINE PERMEASE II COMPONENT-RELATED"/>
    <property type="match status" value="1"/>
</dbReference>
<gene>
    <name evidence="2" type="ORF">AALO17_02540</name>
    <name evidence="3" type="ORF">BO223_04955</name>
</gene>
<organism evidence="2 4">
    <name type="scientific">Faecalibaculum rodentium</name>
    <dbReference type="NCBI Taxonomy" id="1702221"/>
    <lineage>
        <taxon>Bacteria</taxon>
        <taxon>Bacillati</taxon>
        <taxon>Bacillota</taxon>
        <taxon>Erysipelotrichia</taxon>
        <taxon>Erysipelotrichales</taxon>
        <taxon>Erysipelotrichaceae</taxon>
        <taxon>Faecalibaculum</taxon>
    </lineage>
</organism>
<dbReference type="GO" id="GO:0005886">
    <property type="term" value="C:plasma membrane"/>
    <property type="evidence" value="ECO:0007669"/>
    <property type="project" value="TreeGrafter"/>
</dbReference>
<dbReference type="GeneID" id="78477139"/>
<keyword evidence="1" id="KW-0812">Transmembrane</keyword>
<dbReference type="STRING" id="1702221.AALO17_02540"/>
<dbReference type="RefSeq" id="WP_067554439.1">
    <property type="nucleotide sequence ID" value="NZ_CAJTBG010000009.1"/>
</dbReference>
<keyword evidence="1" id="KW-1133">Transmembrane helix</keyword>
<evidence type="ECO:0000313" key="2">
    <source>
        <dbReference type="EMBL" id="AMK53388.1"/>
    </source>
</evidence>
<name>A0A140DRW1_9FIRM</name>
<accession>A0A140DRW1</accession>
<dbReference type="GO" id="GO:0009401">
    <property type="term" value="P:phosphoenolpyruvate-dependent sugar phosphotransferase system"/>
    <property type="evidence" value="ECO:0007669"/>
    <property type="project" value="InterPro"/>
</dbReference>
<reference evidence="3 5" key="2">
    <citation type="submission" date="2016-11" db="EMBL/GenBank/DDBJ databases">
        <title>Description of two novel members of the family Erysipelotrichaceae: Ileibacterium lipovorans gen. nov., sp. nov. and Dubosiella newyorkensis, gen. nov., sp. nov.</title>
        <authorList>
            <person name="Cox L.M."/>
            <person name="Sohn J."/>
            <person name="Tyrrell K.L."/>
            <person name="Citron D.M."/>
            <person name="Lawson P.A."/>
            <person name="Patel N.B."/>
            <person name="Iizumi T."/>
            <person name="Perez-Perez G.I."/>
            <person name="Goldstein E.J."/>
            <person name="Blaser M.J."/>
        </authorList>
    </citation>
    <scope>NUCLEOTIDE SEQUENCE [LARGE SCALE GENOMIC DNA]</scope>
    <source>
        <strain evidence="3 5">NYU-BL-K8</strain>
    </source>
</reference>
<proteinExistence type="predicted"/>
<dbReference type="Proteomes" id="UP000069771">
    <property type="component" value="Chromosome"/>
</dbReference>
<dbReference type="PROSITE" id="PS51108">
    <property type="entry name" value="PTS_EIID"/>
    <property type="match status" value="1"/>
</dbReference>
<reference evidence="2 4" key="1">
    <citation type="journal article" date="2016" name="Gut Pathog.">
        <title>Whole genome sequencing of "Faecalibaculum rodentium" ALO17, isolated from C57BL/6J laboratory mouse feces.</title>
        <authorList>
            <person name="Lim S."/>
            <person name="Chang D.H."/>
            <person name="Ahn S."/>
            <person name="Kim B.C."/>
        </authorList>
    </citation>
    <scope>NUCLEOTIDE SEQUENCE [LARGE SCALE GENOMIC DNA]</scope>
    <source>
        <strain evidence="2 4">Alo17</strain>
    </source>
</reference>
<evidence type="ECO:0000313" key="3">
    <source>
        <dbReference type="EMBL" id="OLU45447.1"/>
    </source>
</evidence>
<protein>
    <submittedName>
        <fullName evidence="2">PTS mannose transporter subunit IID</fullName>
    </submittedName>
</protein>